<dbReference type="Pfam" id="PF14492">
    <property type="entry name" value="EFG_III"/>
    <property type="match status" value="1"/>
</dbReference>
<dbReference type="InterPro" id="IPR035647">
    <property type="entry name" value="EFG_III/V"/>
</dbReference>
<dbReference type="Pfam" id="PF22042">
    <property type="entry name" value="EF-G_D2"/>
    <property type="match status" value="1"/>
</dbReference>
<dbReference type="EMBL" id="CP121694">
    <property type="protein sequence ID" value="WRO22442.1"/>
    <property type="molecule type" value="Genomic_DNA"/>
</dbReference>
<dbReference type="GO" id="GO:0005525">
    <property type="term" value="F:GTP binding"/>
    <property type="evidence" value="ECO:0007669"/>
    <property type="project" value="UniProtKB-UniRule"/>
</dbReference>
<dbReference type="InterPro" id="IPR035649">
    <property type="entry name" value="EFG_V"/>
</dbReference>
<keyword evidence="4" id="KW-0342">GTP-binding</keyword>
<organism evidence="7 8">
    <name type="scientific">Metallumcola ferriviriculae</name>
    <dbReference type="NCBI Taxonomy" id="3039180"/>
    <lineage>
        <taxon>Bacteria</taxon>
        <taxon>Bacillati</taxon>
        <taxon>Bacillota</taxon>
        <taxon>Clostridia</taxon>
        <taxon>Neomoorellales</taxon>
        <taxon>Desulfitibacteraceae</taxon>
        <taxon>Metallumcola</taxon>
    </lineage>
</organism>
<dbReference type="InterPro" id="IPR005225">
    <property type="entry name" value="Small_GTP-bd"/>
</dbReference>
<dbReference type="InterPro" id="IPR000640">
    <property type="entry name" value="EFG_V-like"/>
</dbReference>
<dbReference type="PANTHER" id="PTHR43261">
    <property type="entry name" value="TRANSLATION ELONGATION FACTOR G-RELATED"/>
    <property type="match status" value="1"/>
</dbReference>
<dbReference type="InterPro" id="IPR000795">
    <property type="entry name" value="T_Tr_GTP-bd_dom"/>
</dbReference>
<dbReference type="RefSeq" id="WP_366921854.1">
    <property type="nucleotide sequence ID" value="NZ_CP121694.1"/>
</dbReference>
<dbReference type="Pfam" id="PF03764">
    <property type="entry name" value="EFG_IV"/>
    <property type="match status" value="1"/>
</dbReference>
<dbReference type="Gene3D" id="3.40.50.300">
    <property type="entry name" value="P-loop containing nucleotide triphosphate hydrolases"/>
    <property type="match status" value="1"/>
</dbReference>
<dbReference type="Pfam" id="PF00679">
    <property type="entry name" value="EFG_C"/>
    <property type="match status" value="1"/>
</dbReference>
<dbReference type="NCBIfam" id="TIGR00231">
    <property type="entry name" value="small_GTP"/>
    <property type="match status" value="1"/>
</dbReference>
<name>A0AAU0UPZ2_9FIRM</name>
<dbReference type="CDD" id="cd04088">
    <property type="entry name" value="EFG_mtEFG_II"/>
    <property type="match status" value="1"/>
</dbReference>
<dbReference type="InterPro" id="IPR027417">
    <property type="entry name" value="P-loop_NTPase"/>
</dbReference>
<evidence type="ECO:0000256" key="4">
    <source>
        <dbReference type="ARBA" id="ARBA00023134"/>
    </source>
</evidence>
<dbReference type="InterPro" id="IPR005517">
    <property type="entry name" value="Transl_elong_EFG/EF2_IV"/>
</dbReference>
<accession>A0AAU0UPZ2</accession>
<dbReference type="NCBIfam" id="TIGR00484">
    <property type="entry name" value="EF-G"/>
    <property type="match status" value="1"/>
</dbReference>
<dbReference type="GO" id="GO:0003924">
    <property type="term" value="F:GTPase activity"/>
    <property type="evidence" value="ECO:0007669"/>
    <property type="project" value="InterPro"/>
</dbReference>
<dbReference type="SMART" id="SM00838">
    <property type="entry name" value="EFG_C"/>
    <property type="match status" value="1"/>
</dbReference>
<dbReference type="Gene3D" id="3.30.230.10">
    <property type="match status" value="1"/>
</dbReference>
<keyword evidence="3" id="KW-0547">Nucleotide-binding</keyword>
<protein>
    <recommendedName>
        <fullName evidence="2 5">Elongation factor G</fullName>
    </recommendedName>
</protein>
<dbReference type="PROSITE" id="PS51722">
    <property type="entry name" value="G_TR_2"/>
    <property type="match status" value="1"/>
</dbReference>
<dbReference type="InterPro" id="IPR009022">
    <property type="entry name" value="EFG_III"/>
</dbReference>
<dbReference type="SUPFAM" id="SSF54211">
    <property type="entry name" value="Ribosomal protein S5 domain 2-like"/>
    <property type="match status" value="1"/>
</dbReference>
<keyword evidence="8" id="KW-1185">Reference proteome</keyword>
<dbReference type="CDD" id="cd01434">
    <property type="entry name" value="EFG_mtEFG1_IV"/>
    <property type="match status" value="1"/>
</dbReference>
<dbReference type="Pfam" id="PF00009">
    <property type="entry name" value="GTP_EFTU"/>
    <property type="match status" value="1"/>
</dbReference>
<keyword evidence="7" id="KW-0648">Protein biosynthesis</keyword>
<dbReference type="GO" id="GO:0032790">
    <property type="term" value="P:ribosome disassembly"/>
    <property type="evidence" value="ECO:0007669"/>
    <property type="project" value="TreeGrafter"/>
</dbReference>
<dbReference type="SMART" id="SM00889">
    <property type="entry name" value="EFG_IV"/>
    <property type="match status" value="1"/>
</dbReference>
<evidence type="ECO:0000256" key="5">
    <source>
        <dbReference type="NCBIfam" id="TIGR00484"/>
    </source>
</evidence>
<dbReference type="PANTHER" id="PTHR43261:SF6">
    <property type="entry name" value="ELONGATION FACTOR G-LIKE PROTEIN"/>
    <property type="match status" value="1"/>
</dbReference>
<dbReference type="Gene3D" id="3.30.70.240">
    <property type="match status" value="1"/>
</dbReference>
<dbReference type="NCBIfam" id="NF009379">
    <property type="entry name" value="PRK12740.1-3"/>
    <property type="match status" value="1"/>
</dbReference>
<dbReference type="PRINTS" id="PR00315">
    <property type="entry name" value="ELONGATNFCT"/>
</dbReference>
<reference evidence="7 8" key="1">
    <citation type="submission" date="2023-04" db="EMBL/GenBank/DDBJ databases">
        <authorList>
            <person name="Hsu D."/>
        </authorList>
    </citation>
    <scope>NUCLEOTIDE SEQUENCE [LARGE SCALE GENOMIC DNA]</scope>
    <source>
        <strain evidence="7 8">MK1</strain>
    </source>
</reference>
<evidence type="ECO:0000313" key="7">
    <source>
        <dbReference type="EMBL" id="WRO22442.1"/>
    </source>
</evidence>
<dbReference type="Proteomes" id="UP001329915">
    <property type="component" value="Chromosome"/>
</dbReference>
<gene>
    <name evidence="7" type="primary">fusA</name>
    <name evidence="7" type="ORF">MFMK1_002272</name>
</gene>
<dbReference type="InterPro" id="IPR020568">
    <property type="entry name" value="Ribosomal_Su5_D2-typ_SF"/>
</dbReference>
<dbReference type="Gene3D" id="2.40.30.10">
    <property type="entry name" value="Translation factors"/>
    <property type="match status" value="1"/>
</dbReference>
<dbReference type="SUPFAM" id="SSF54980">
    <property type="entry name" value="EF-G C-terminal domain-like"/>
    <property type="match status" value="2"/>
</dbReference>
<dbReference type="InterPro" id="IPR041095">
    <property type="entry name" value="EFG_II"/>
</dbReference>
<dbReference type="NCBIfam" id="NF009891">
    <property type="entry name" value="PRK13351.1-1"/>
    <property type="match status" value="1"/>
</dbReference>
<evidence type="ECO:0000256" key="2">
    <source>
        <dbReference type="ARBA" id="ARBA00017872"/>
    </source>
</evidence>
<evidence type="ECO:0000313" key="8">
    <source>
        <dbReference type="Proteomes" id="UP001329915"/>
    </source>
</evidence>
<sequence>MQVFQSDKIRNVGVVSHGGAGKTSLVEAMLYNTGVLSRLGKVDEGNTTTDYLPEEINRKVTINTALAPCVWKNVKVNLLDTPGYSDFIGEVKGAMRVVDSLLFTLCAVSGVEVQTEIIWEYAQGKQKPKIAFINKIDRENANFYRVVNNMKEILEGSSIVPIQLPIGEQDSFKGVVNLLEMQAYVYADGKASKGDIPPELTDNAKIYREALIEAAAEADDELLMKYLDGEELTEDEIKKGLKAGIKSGKVTPVLCGSAINNMGVDMLLDFLSSHAPSPLDVMEGDNLHEKPLAAQAFKTIADPYVGRLTLFRVFSGVFKADTSVYNANKEEDEKISQVFVMQGKTQHSVPEINPGDIGAVTKLQYTTTGDTLTIKQDPQLLEGLDFPVAHLTVAISPKSKGDEEKVGSALAKIMEEDPSIKLEKNIETKQTLLTGMGELHLDIIVERLQNRFNVEVESFPPRIPYRETIRKAVQKVEGKHKKQSGGHGQYGHVYVDMVPADEDFIFEQTIFGGSVPKQYFPAVEKGIQEAMVEGSIAGYPVTNLKVVLVDGSYHAVDSSEMAFKIAGALAFRKAMQQASPILLEPVMNLEVTVPSSYMGDIMGDLNGKRGKIMGMEPKGKYQVIKAQAPLGELHRYPIDLKSITQGRGTFHMEFDHYEQVPENIAQKIIEESKAEGE</sequence>
<dbReference type="CDD" id="cd16262">
    <property type="entry name" value="EFG_III"/>
    <property type="match status" value="1"/>
</dbReference>
<dbReference type="GO" id="GO:0003746">
    <property type="term" value="F:translation elongation factor activity"/>
    <property type="evidence" value="ECO:0007669"/>
    <property type="project" value="UniProtKB-UniRule"/>
</dbReference>
<dbReference type="InterPro" id="IPR004540">
    <property type="entry name" value="Transl_elong_EFG/EF2"/>
</dbReference>
<dbReference type="InterPro" id="IPR014721">
    <property type="entry name" value="Ribsml_uS5_D2-typ_fold_subgr"/>
</dbReference>
<proteinExistence type="inferred from homology"/>
<dbReference type="SUPFAM" id="SSF52540">
    <property type="entry name" value="P-loop containing nucleoside triphosphate hydrolases"/>
    <property type="match status" value="1"/>
</dbReference>
<dbReference type="AlphaFoldDB" id="A0AAU0UPZ2"/>
<dbReference type="CDD" id="cd04170">
    <property type="entry name" value="EF-G_bact"/>
    <property type="match status" value="1"/>
</dbReference>
<evidence type="ECO:0000256" key="1">
    <source>
        <dbReference type="ARBA" id="ARBA00005870"/>
    </source>
</evidence>
<feature type="domain" description="Tr-type G" evidence="6">
    <location>
        <begin position="7"/>
        <end position="279"/>
    </location>
</feature>
<evidence type="ECO:0000259" key="6">
    <source>
        <dbReference type="PROSITE" id="PS51722"/>
    </source>
</evidence>
<dbReference type="Gene3D" id="3.30.70.870">
    <property type="entry name" value="Elongation Factor G (Translational Gtpase), domain 3"/>
    <property type="match status" value="1"/>
</dbReference>
<dbReference type="FunFam" id="3.30.230.10:FF:000003">
    <property type="entry name" value="Elongation factor G"/>
    <property type="match status" value="1"/>
</dbReference>
<evidence type="ECO:0000256" key="3">
    <source>
        <dbReference type="ARBA" id="ARBA00022741"/>
    </source>
</evidence>
<dbReference type="InterPro" id="IPR047872">
    <property type="entry name" value="EFG_IV"/>
</dbReference>
<comment type="similarity">
    <text evidence="1">Belongs to the TRAFAC class translation factor GTPase superfamily. Classic translation factor GTPase family. EF-G/EF-2 subfamily.</text>
</comment>
<dbReference type="SUPFAM" id="SSF50447">
    <property type="entry name" value="Translation proteins"/>
    <property type="match status" value="1"/>
</dbReference>
<dbReference type="NCBIfam" id="NF009381">
    <property type="entry name" value="PRK12740.1-5"/>
    <property type="match status" value="1"/>
</dbReference>
<keyword evidence="7" id="KW-0251">Elongation factor</keyword>
<dbReference type="InterPro" id="IPR053905">
    <property type="entry name" value="EF-G-like_DII"/>
</dbReference>
<dbReference type="KEGG" id="dbc:MFMK1_002272"/>
<dbReference type="InterPro" id="IPR009000">
    <property type="entry name" value="Transl_B-barrel_sf"/>
</dbReference>
<dbReference type="FunFam" id="3.30.70.240:FF:000001">
    <property type="entry name" value="Elongation factor G"/>
    <property type="match status" value="1"/>
</dbReference>
<dbReference type="CDD" id="cd03713">
    <property type="entry name" value="EFG_mtEFG_C"/>
    <property type="match status" value="1"/>
</dbReference>